<evidence type="ECO:0000313" key="4">
    <source>
        <dbReference type="Proteomes" id="UP000011777"/>
    </source>
</evidence>
<proteinExistence type="predicted"/>
<reference evidence="3 4" key="1">
    <citation type="submission" date="2013-02" db="EMBL/GenBank/DDBJ databases">
        <title>Genome sequence of Candida maltosa Xu316, a potential industrial strain for xylitol and ethanol production.</title>
        <authorList>
            <person name="Yu J."/>
            <person name="Wang Q."/>
            <person name="Geng X."/>
            <person name="Bao W."/>
            <person name="He P."/>
            <person name="Cai J."/>
        </authorList>
    </citation>
    <scope>NUCLEOTIDE SEQUENCE [LARGE SCALE GENOMIC DNA]</scope>
    <source>
        <strain evidence="4">Xu316</strain>
    </source>
</reference>
<gene>
    <name evidence="3" type="ORF">G210_1110</name>
</gene>
<keyword evidence="4" id="KW-1185">Reference proteome</keyword>
<name>M3IPF8_CANMX</name>
<feature type="region of interest" description="Disordered" evidence="1">
    <location>
        <begin position="641"/>
        <end position="675"/>
    </location>
</feature>
<dbReference type="STRING" id="1245528.M3IPF8"/>
<dbReference type="AlphaFoldDB" id="M3IPF8"/>
<feature type="compositionally biased region" description="Pro residues" evidence="1">
    <location>
        <begin position="218"/>
        <end position="227"/>
    </location>
</feature>
<evidence type="ECO:0000256" key="1">
    <source>
        <dbReference type="SAM" id="MobiDB-lite"/>
    </source>
</evidence>
<feature type="region of interest" description="Disordered" evidence="1">
    <location>
        <begin position="491"/>
        <end position="511"/>
    </location>
</feature>
<protein>
    <recommendedName>
        <fullName evidence="2">Transcription activator GCR1-like domain-containing protein</fullName>
    </recommendedName>
</protein>
<dbReference type="Pfam" id="PF12550">
    <property type="entry name" value="GCR1_C"/>
    <property type="match status" value="1"/>
</dbReference>
<dbReference type="EMBL" id="AOGT01001156">
    <property type="protein sequence ID" value="EMG48336.1"/>
    <property type="molecule type" value="Genomic_DNA"/>
</dbReference>
<dbReference type="eggNOG" id="ENOG502SEBM">
    <property type="taxonomic scope" value="Eukaryota"/>
</dbReference>
<feature type="compositionally biased region" description="Polar residues" evidence="1">
    <location>
        <begin position="557"/>
        <end position="569"/>
    </location>
</feature>
<feature type="region of interest" description="Disordered" evidence="1">
    <location>
        <begin position="208"/>
        <end position="264"/>
    </location>
</feature>
<dbReference type="HOGENOM" id="CLU_013055_0_0_1"/>
<feature type="compositionally biased region" description="Low complexity" evidence="1">
    <location>
        <begin position="122"/>
        <end position="136"/>
    </location>
</feature>
<feature type="compositionally biased region" description="Low complexity" evidence="1">
    <location>
        <begin position="146"/>
        <end position="164"/>
    </location>
</feature>
<feature type="region of interest" description="Disordered" evidence="1">
    <location>
        <begin position="40"/>
        <end position="186"/>
    </location>
</feature>
<dbReference type="Proteomes" id="UP000011777">
    <property type="component" value="Unassembled WGS sequence"/>
</dbReference>
<feature type="compositionally biased region" description="Basic residues" evidence="1">
    <location>
        <begin position="54"/>
        <end position="63"/>
    </location>
</feature>
<dbReference type="OMA" id="YIRFCCK"/>
<dbReference type="InterPro" id="IPR022210">
    <property type="entry name" value="TF_GCR1-like"/>
</dbReference>
<accession>M3IPF8</accession>
<feature type="compositionally biased region" description="Low complexity" evidence="1">
    <location>
        <begin position="86"/>
        <end position="101"/>
    </location>
</feature>
<evidence type="ECO:0000313" key="3">
    <source>
        <dbReference type="EMBL" id="EMG48336.1"/>
    </source>
</evidence>
<feature type="compositionally biased region" description="Acidic residues" evidence="1">
    <location>
        <begin position="42"/>
        <end position="51"/>
    </location>
</feature>
<comment type="caution">
    <text evidence="3">The sequence shown here is derived from an EMBL/GenBank/DDBJ whole genome shotgun (WGS) entry which is preliminary data.</text>
</comment>
<evidence type="ECO:0000259" key="2">
    <source>
        <dbReference type="Pfam" id="PF12550"/>
    </source>
</evidence>
<sequence>MVSTRRSTGKYIEVELSDNGKNLQKVIPIEEQRAIIEKEIQQEEQEQEEEELRLRRKTRKKKIPTPPVPIKKKETRGRKRKIINQPDSNSSSDTNSTASPSIPKKKIETRGRKRKNPDHDSSLSSSSSSSSVPPSSTLKKIHIEQNLITPLTNNNTNLPPSTNSNKHKINHLLTSDSPPLPPLNHHEQITTTNLLPQRQIPTNLITIPAPHLLNTPTPKKPVLPSPPTTTNGSNSSPLLITPSSSSSSSTSATTNNNNILSTDNQNLSLSASNSGGRIPITSIISQKIDHDNIPFMIDNEDDLSDKKTKRRYKVDRDNIKINKRIMSQDTENVIKMFKKFDDEVLTNPEARSRLLNLGFETRKRYITTFKHYIRFCCKKNLQHFFVTGELMREFYEEQFALSNSNKPVIRLRKMDPAFSKLQEINYIVYGLKSKDIPNRNLAVEYLTYKELGQDPPPIEHYNLNASIGSPLPENPIPVTSRQNNSFIPLKAGHHHHYHHPSTPQPPETAPPTLAILQQTQNQGILRVSSAVKSNNQSTVLSTPVGKPDAKKTKKAASTRSHNNGDQYFPSSSLINFQSNNGNYISEILRTSFMKLKQDIDASLRQNVSINPTLISTLATNINTSLDEFEIQLIEPVTQNNEVVEPKKRGRGRPRQAREPSSQPPPPPSQRNVPVFDMNNKIRTVYEIIEEWYKHEPSIATRLEKWGEDWIRDSIDHNTFLERKNVIEFVEKMSNESN</sequence>
<feature type="compositionally biased region" description="Low complexity" evidence="1">
    <location>
        <begin position="228"/>
        <end position="262"/>
    </location>
</feature>
<dbReference type="OrthoDB" id="4023627at2759"/>
<feature type="domain" description="Transcription activator GCR1-like" evidence="2">
    <location>
        <begin position="675"/>
        <end position="736"/>
    </location>
</feature>
<feature type="compositionally biased region" description="Basic residues" evidence="1">
    <location>
        <begin position="73"/>
        <end position="82"/>
    </location>
</feature>
<organism evidence="3 4">
    <name type="scientific">Candida maltosa (strain Xu316)</name>
    <name type="common">Yeast</name>
    <dbReference type="NCBI Taxonomy" id="1245528"/>
    <lineage>
        <taxon>Eukaryota</taxon>
        <taxon>Fungi</taxon>
        <taxon>Dikarya</taxon>
        <taxon>Ascomycota</taxon>
        <taxon>Saccharomycotina</taxon>
        <taxon>Pichiomycetes</taxon>
        <taxon>Debaryomycetaceae</taxon>
        <taxon>Candida/Lodderomyces clade</taxon>
        <taxon>Candida</taxon>
    </lineage>
</organism>
<feature type="region of interest" description="Disordered" evidence="1">
    <location>
        <begin position="535"/>
        <end position="569"/>
    </location>
</feature>